<feature type="compositionally biased region" description="Low complexity" evidence="9">
    <location>
        <begin position="351"/>
        <end position="368"/>
    </location>
</feature>
<dbReference type="GO" id="GO:0006935">
    <property type="term" value="P:chemotaxis"/>
    <property type="evidence" value="ECO:0007669"/>
    <property type="project" value="InterPro"/>
</dbReference>
<dbReference type="GO" id="GO:0000155">
    <property type="term" value="F:phosphorelay sensor kinase activity"/>
    <property type="evidence" value="ECO:0007669"/>
    <property type="project" value="InterPro"/>
</dbReference>
<gene>
    <name evidence="13" type="ORF">MoryE10_18820</name>
</gene>
<evidence type="ECO:0000256" key="3">
    <source>
        <dbReference type="ARBA" id="ARBA00021495"/>
    </source>
</evidence>
<dbReference type="InterPro" id="IPR051315">
    <property type="entry name" value="Bact_Chemotaxis_CheA"/>
</dbReference>
<dbReference type="SMART" id="SM01231">
    <property type="entry name" value="H-kinase_dim"/>
    <property type="match status" value="1"/>
</dbReference>
<keyword evidence="6" id="KW-0418">Kinase</keyword>
<dbReference type="InterPro" id="IPR003594">
    <property type="entry name" value="HATPase_dom"/>
</dbReference>
<dbReference type="FunFam" id="3.30.565.10:FF:000016">
    <property type="entry name" value="Chemotaxis protein CheA, putative"/>
    <property type="match status" value="1"/>
</dbReference>
<dbReference type="CDD" id="cd00731">
    <property type="entry name" value="CheA_reg"/>
    <property type="match status" value="1"/>
</dbReference>
<comment type="function">
    <text evidence="7">Involved in the transmission of sensory signals from the chemoreceptors to the flagellar motors. CheA is autophosphorylated; it can transfer its phosphate group to either CheB or CheY.</text>
</comment>
<dbReference type="InterPro" id="IPR008207">
    <property type="entry name" value="Sig_transdc_His_kin_Hpt_dom"/>
</dbReference>
<evidence type="ECO:0000313" key="14">
    <source>
        <dbReference type="Proteomes" id="UP000824988"/>
    </source>
</evidence>
<feature type="domain" description="Histidine kinase" evidence="10">
    <location>
        <begin position="423"/>
        <end position="631"/>
    </location>
</feature>
<evidence type="ECO:0000256" key="7">
    <source>
        <dbReference type="ARBA" id="ARBA00035100"/>
    </source>
</evidence>
<dbReference type="CDD" id="cd16916">
    <property type="entry name" value="HATPase_CheA-like"/>
    <property type="match status" value="1"/>
</dbReference>
<evidence type="ECO:0000259" key="12">
    <source>
        <dbReference type="PROSITE" id="PS50894"/>
    </source>
</evidence>
<organism evidence="13 14">
    <name type="scientific">Methylogaea oryzae</name>
    <dbReference type="NCBI Taxonomy" id="1295382"/>
    <lineage>
        <taxon>Bacteria</taxon>
        <taxon>Pseudomonadati</taxon>
        <taxon>Pseudomonadota</taxon>
        <taxon>Gammaproteobacteria</taxon>
        <taxon>Methylococcales</taxon>
        <taxon>Methylococcaceae</taxon>
        <taxon>Methylogaea</taxon>
    </lineage>
</organism>
<feature type="domain" description="HPt" evidence="12">
    <location>
        <begin position="1"/>
        <end position="105"/>
    </location>
</feature>
<dbReference type="PANTHER" id="PTHR43395:SF10">
    <property type="entry name" value="CHEMOTAXIS PROTEIN CHEA"/>
    <property type="match status" value="1"/>
</dbReference>
<evidence type="ECO:0000256" key="8">
    <source>
        <dbReference type="PROSITE-ProRule" id="PRU00110"/>
    </source>
</evidence>
<evidence type="ECO:0000256" key="6">
    <source>
        <dbReference type="ARBA" id="ARBA00022777"/>
    </source>
</evidence>
<dbReference type="PROSITE" id="PS50109">
    <property type="entry name" value="HIS_KIN"/>
    <property type="match status" value="1"/>
</dbReference>
<dbReference type="KEGG" id="moz:MoryE10_18820"/>
<feature type="region of interest" description="Disordered" evidence="9">
    <location>
        <begin position="296"/>
        <end position="319"/>
    </location>
</feature>
<keyword evidence="5" id="KW-0808">Transferase</keyword>
<dbReference type="InterPro" id="IPR005467">
    <property type="entry name" value="His_kinase_dom"/>
</dbReference>
<evidence type="ECO:0000256" key="4">
    <source>
        <dbReference type="ARBA" id="ARBA00022553"/>
    </source>
</evidence>
<feature type="region of interest" description="Disordered" evidence="9">
    <location>
        <begin position="336"/>
        <end position="384"/>
    </location>
</feature>
<dbReference type="Pfam" id="PF02895">
    <property type="entry name" value="H-kinase_dim"/>
    <property type="match status" value="1"/>
</dbReference>
<dbReference type="RefSeq" id="WP_246598815.1">
    <property type="nucleotide sequence ID" value="NZ_AP019782.1"/>
</dbReference>
<protein>
    <recommendedName>
        <fullName evidence="3">Chemotaxis protein CheA</fullName>
        <ecNumber evidence="2">2.7.13.3</ecNumber>
    </recommendedName>
</protein>
<feature type="modified residue" description="Phosphohistidine" evidence="8">
    <location>
        <position position="48"/>
    </location>
</feature>
<evidence type="ECO:0000256" key="1">
    <source>
        <dbReference type="ARBA" id="ARBA00000085"/>
    </source>
</evidence>
<dbReference type="InterPro" id="IPR004105">
    <property type="entry name" value="CheA-like_dim"/>
</dbReference>
<dbReference type="PROSITE" id="PS50894">
    <property type="entry name" value="HPT"/>
    <property type="match status" value="1"/>
</dbReference>
<dbReference type="SMART" id="SM00073">
    <property type="entry name" value="HPT"/>
    <property type="match status" value="1"/>
</dbReference>
<evidence type="ECO:0000256" key="9">
    <source>
        <dbReference type="SAM" id="MobiDB-lite"/>
    </source>
</evidence>
<dbReference type="PROSITE" id="PS50851">
    <property type="entry name" value="CHEW"/>
    <property type="match status" value="1"/>
</dbReference>
<dbReference type="PANTHER" id="PTHR43395">
    <property type="entry name" value="SENSOR HISTIDINE KINASE CHEA"/>
    <property type="match status" value="1"/>
</dbReference>
<dbReference type="AlphaFoldDB" id="A0A8D5AIE8"/>
<dbReference type="InterPro" id="IPR002545">
    <property type="entry name" value="CheW-lke_dom"/>
</dbReference>
<dbReference type="GO" id="GO:0005737">
    <property type="term" value="C:cytoplasm"/>
    <property type="evidence" value="ECO:0007669"/>
    <property type="project" value="InterPro"/>
</dbReference>
<evidence type="ECO:0000256" key="2">
    <source>
        <dbReference type="ARBA" id="ARBA00012438"/>
    </source>
</evidence>
<feature type="compositionally biased region" description="Polar residues" evidence="9">
    <location>
        <begin position="375"/>
        <end position="384"/>
    </location>
</feature>
<sequence length="782" mass="83923">MGIDMTQFYQVFFEEAEEHLATMESLLLEVDIDQPNLDDLNAIFRAAHSIKGGSGTFGFTDMTEVTHILETLLDRLRKSELEPTSEMIDAFLQAIDVLKNQLQSHRNGGDVDQAAVEEACAALTRLSADAPADAADNEPAPPALAKEDDGQRCYRVSLKNTLGAKLDLLLEDLGQAGQISDLSQDDGTVGFQLRTSLDRPDLLETFAFFVQPEDVQVFDASENATPAEDGAYGFFDDAAGAPPGAASADDGYGFFDGAAGAPDAASASDDDGFGFFVSEQELKAQQEDAQGYGFFGDVAEQSTPSPSAKAPEPAQPYGFFVDDDEIKKQRENTQGYGFFVEPPPVKKDDAAAPQPQPSTTQAPAAKPARSAEKPATTSASADQSSIRVSVEKVDQLINLVGELVITQAMLAQTASSLDPVLQENLLNGIALLERNTRDLQESVMSIRMLPMSFVFSRFPRLVRDLAGKLNKDVQFKTVGEGTELDKGLIEKISDPLTHLVRNSLDHGIETPEARLAKGKPAKGTLTLRAFHQGGNVVIEVQDDGGGLNRDKILAKAKERGLPINDNLSDQEVWQMIFAPGFSTADQVTDVSGRGVGMDVVKRNIESLGGRVEIDSAPGYGTTITIRLPLTLAILDGLSVSVGTETYILPLTCIVESLQPTPETLRSIGGQGRVCHVRGEYLPLIALREIFGMASREEREGTGILVIVEADGQKAALSVDDLLGQHQVVIKSLESNYRKVAGISGATIMGDGRVAMILDIIALVRLGQPKGHANNLLHGVDTE</sequence>
<reference evidence="13" key="1">
    <citation type="submission" date="2019-06" db="EMBL/GenBank/DDBJ databases">
        <title>Complete genome sequence of Methylogaea oryzae strain JCM16910.</title>
        <authorList>
            <person name="Asakawa S."/>
        </authorList>
    </citation>
    <scope>NUCLEOTIDE SEQUENCE</scope>
    <source>
        <strain evidence="13">E10</strain>
    </source>
</reference>
<dbReference type="Pfam" id="PF01584">
    <property type="entry name" value="CheW"/>
    <property type="match status" value="1"/>
</dbReference>
<dbReference type="FunFam" id="2.30.30.40:FF:000048">
    <property type="entry name" value="Chemotaxis protein CheA, putative"/>
    <property type="match status" value="1"/>
</dbReference>
<dbReference type="Proteomes" id="UP000824988">
    <property type="component" value="Chromosome"/>
</dbReference>
<dbReference type="EC" id="2.7.13.3" evidence="2"/>
<feature type="domain" description="CheW-like" evidence="11">
    <location>
        <begin position="633"/>
        <end position="768"/>
    </location>
</feature>
<comment type="catalytic activity">
    <reaction evidence="1">
        <text>ATP + protein L-histidine = ADP + protein N-phospho-L-histidine.</text>
        <dbReference type="EC" id="2.7.13.3"/>
    </reaction>
</comment>
<accession>A0A8D5AIE8</accession>
<feature type="region of interest" description="Disordered" evidence="9">
    <location>
        <begin position="130"/>
        <end position="149"/>
    </location>
</feature>
<name>A0A8D5AIE8_9GAMM</name>
<dbReference type="Pfam" id="PF01627">
    <property type="entry name" value="Hpt"/>
    <property type="match status" value="1"/>
</dbReference>
<keyword evidence="4 8" id="KW-0597">Phosphoprotein</keyword>
<evidence type="ECO:0000259" key="11">
    <source>
        <dbReference type="PROSITE" id="PS50851"/>
    </source>
</evidence>
<dbReference type="SMART" id="SM00387">
    <property type="entry name" value="HATPase_c"/>
    <property type="match status" value="1"/>
</dbReference>
<evidence type="ECO:0000259" key="10">
    <source>
        <dbReference type="PROSITE" id="PS50109"/>
    </source>
</evidence>
<keyword evidence="14" id="KW-1185">Reference proteome</keyword>
<dbReference type="Pfam" id="PF02518">
    <property type="entry name" value="HATPase_c"/>
    <property type="match status" value="1"/>
</dbReference>
<proteinExistence type="predicted"/>
<dbReference type="SMART" id="SM00260">
    <property type="entry name" value="CheW"/>
    <property type="match status" value="1"/>
</dbReference>
<evidence type="ECO:0000313" key="13">
    <source>
        <dbReference type="EMBL" id="BBL71276.1"/>
    </source>
</evidence>
<dbReference type="EMBL" id="AP019782">
    <property type="protein sequence ID" value="BBL71276.1"/>
    <property type="molecule type" value="Genomic_DNA"/>
</dbReference>
<evidence type="ECO:0000256" key="5">
    <source>
        <dbReference type="ARBA" id="ARBA00022679"/>
    </source>
</evidence>
<dbReference type="CDD" id="cd00088">
    <property type="entry name" value="HPT"/>
    <property type="match status" value="1"/>
</dbReference>